<dbReference type="InterPro" id="IPR002347">
    <property type="entry name" value="SDR_fam"/>
</dbReference>
<dbReference type="Gene3D" id="3.40.50.720">
    <property type="entry name" value="NAD(P)-binding Rossmann-like Domain"/>
    <property type="match status" value="1"/>
</dbReference>
<name>A0ABR0LR57_9PEZI</name>
<evidence type="ECO:0000256" key="2">
    <source>
        <dbReference type="ARBA" id="ARBA00023002"/>
    </source>
</evidence>
<dbReference type="EMBL" id="JAVRRA010016416">
    <property type="protein sequence ID" value="KAK5202154.1"/>
    <property type="molecule type" value="Genomic_DNA"/>
</dbReference>
<keyword evidence="2" id="KW-0560">Oxidoreductase</keyword>
<dbReference type="CDD" id="cd05233">
    <property type="entry name" value="SDR_c"/>
    <property type="match status" value="1"/>
</dbReference>
<comment type="similarity">
    <text evidence="1">Belongs to the short-chain dehydrogenases/reductases (SDR) family.</text>
</comment>
<keyword evidence="4" id="KW-1185">Reference proteome</keyword>
<dbReference type="Proteomes" id="UP001357485">
    <property type="component" value="Unassembled WGS sequence"/>
</dbReference>
<gene>
    <name evidence="3" type="ORF">LTR16_000237</name>
</gene>
<comment type="caution">
    <text evidence="3">The sequence shown here is derived from an EMBL/GenBank/DDBJ whole genome shotgun (WGS) entry which is preliminary data.</text>
</comment>
<dbReference type="PANTHER" id="PTHR43115">
    <property type="entry name" value="DEHYDROGENASE/REDUCTASE SDR FAMILY MEMBER 11"/>
    <property type="match status" value="1"/>
</dbReference>
<dbReference type="InterPro" id="IPR036291">
    <property type="entry name" value="NAD(P)-bd_dom_sf"/>
</dbReference>
<protein>
    <submittedName>
        <fullName evidence="3">Uncharacterized protein</fullName>
    </submittedName>
</protein>
<sequence>MTDCDNLLRRFVDPETQQRFFQDPDGVAGLYQFTSKTSHHVYVAIDPTKTPELEQRGVVVLVTGAGRGIGRVSLPYRETSSMIDMAKEYAVDASAHNEQEVAVYFAKAKAKAVIICARTLSWLEETGTEMYKVNPETEVLMQQVDVTSEKDVKSLFDAANDRYGTVRVAVSNAGRNGEPKLLADSDTESWWNDYETNVKGLYLIAKYFIKNLGEKTGTLVNMSSTNSLSVIPTQSAYGSSKNAANRLIEQLHWGKFSPSTR</sequence>
<evidence type="ECO:0000256" key="1">
    <source>
        <dbReference type="ARBA" id="ARBA00006484"/>
    </source>
</evidence>
<dbReference type="Pfam" id="PF00106">
    <property type="entry name" value="adh_short"/>
    <property type="match status" value="1"/>
</dbReference>
<proteinExistence type="inferred from homology"/>
<dbReference type="PANTHER" id="PTHR43115:SF4">
    <property type="entry name" value="DEHYDROGENASE_REDUCTASE SDR FAMILY MEMBER 11"/>
    <property type="match status" value="1"/>
</dbReference>
<dbReference type="SUPFAM" id="SSF51735">
    <property type="entry name" value="NAD(P)-binding Rossmann-fold domains"/>
    <property type="match status" value="1"/>
</dbReference>
<dbReference type="PRINTS" id="PR00081">
    <property type="entry name" value="GDHRDH"/>
</dbReference>
<evidence type="ECO:0000313" key="4">
    <source>
        <dbReference type="Proteomes" id="UP001357485"/>
    </source>
</evidence>
<organism evidence="3 4">
    <name type="scientific">Cryomyces antarcticus</name>
    <dbReference type="NCBI Taxonomy" id="329879"/>
    <lineage>
        <taxon>Eukaryota</taxon>
        <taxon>Fungi</taxon>
        <taxon>Dikarya</taxon>
        <taxon>Ascomycota</taxon>
        <taxon>Pezizomycotina</taxon>
        <taxon>Dothideomycetes</taxon>
        <taxon>Dothideomycetes incertae sedis</taxon>
        <taxon>Cryomyces</taxon>
    </lineage>
</organism>
<accession>A0ABR0LR57</accession>
<reference evidence="3 4" key="1">
    <citation type="submission" date="2023-08" db="EMBL/GenBank/DDBJ databases">
        <title>Black Yeasts Isolated from many extreme environments.</title>
        <authorList>
            <person name="Coleine C."/>
            <person name="Stajich J.E."/>
            <person name="Selbmann L."/>
        </authorList>
    </citation>
    <scope>NUCLEOTIDE SEQUENCE [LARGE SCALE GENOMIC DNA]</scope>
    <source>
        <strain evidence="3 4">CCFEE 536</strain>
    </source>
</reference>
<evidence type="ECO:0000313" key="3">
    <source>
        <dbReference type="EMBL" id="KAK5202154.1"/>
    </source>
</evidence>